<organism evidence="1">
    <name type="scientific">Glycine max</name>
    <name type="common">Soybean</name>
    <name type="synonym">Glycine hispida</name>
    <dbReference type="NCBI Taxonomy" id="3847"/>
    <lineage>
        <taxon>Eukaryota</taxon>
        <taxon>Viridiplantae</taxon>
        <taxon>Streptophyta</taxon>
        <taxon>Embryophyta</taxon>
        <taxon>Tracheophyta</taxon>
        <taxon>Spermatophyta</taxon>
        <taxon>Magnoliopsida</taxon>
        <taxon>eudicotyledons</taxon>
        <taxon>Gunneridae</taxon>
        <taxon>Pentapetalae</taxon>
        <taxon>rosids</taxon>
        <taxon>fabids</taxon>
        <taxon>Fabales</taxon>
        <taxon>Fabaceae</taxon>
        <taxon>Papilionoideae</taxon>
        <taxon>50 kb inversion clade</taxon>
        <taxon>NPAAA clade</taxon>
        <taxon>indigoferoid/millettioid clade</taxon>
        <taxon>Phaseoleae</taxon>
        <taxon>Glycine</taxon>
        <taxon>Glycine subgen. Soja</taxon>
    </lineage>
</organism>
<evidence type="ECO:0000313" key="3">
    <source>
        <dbReference type="Proteomes" id="UP000008827"/>
    </source>
</evidence>
<gene>
    <name evidence="1" type="ORF">GLYMA_10G277000</name>
</gene>
<dbReference type="Gramene" id="KRH35992">
    <property type="protein sequence ID" value="KRH35992"/>
    <property type="gene ID" value="GLYMA_10G277000"/>
</dbReference>
<evidence type="ECO:0000313" key="2">
    <source>
        <dbReference type="EnsemblPlants" id="KRH35992"/>
    </source>
</evidence>
<dbReference type="InParanoid" id="K7LLU7"/>
<protein>
    <submittedName>
        <fullName evidence="1 2">Uncharacterized protein</fullName>
    </submittedName>
</protein>
<dbReference type="HOGENOM" id="CLU_3091146_0_0_1"/>
<dbReference type="Proteomes" id="UP000008827">
    <property type="component" value="Chromosome 10"/>
</dbReference>
<reference evidence="2" key="2">
    <citation type="submission" date="2018-02" db="UniProtKB">
        <authorList>
            <consortium name="EnsemblPlants"/>
        </authorList>
    </citation>
    <scope>IDENTIFICATION</scope>
    <source>
        <strain evidence="2">Williams 82</strain>
    </source>
</reference>
<sequence length="52" mass="5995">MEKPMTFKESDSMIILWKPCCLNHGSTSVIEQVSIRTEKAETKLPRWSRISA</sequence>
<reference evidence="1" key="3">
    <citation type="submission" date="2018-07" db="EMBL/GenBank/DDBJ databases">
        <title>WGS assembly of Glycine max.</title>
        <authorList>
            <person name="Schmutz J."/>
            <person name="Cannon S."/>
            <person name="Schlueter J."/>
            <person name="Ma J."/>
            <person name="Mitros T."/>
            <person name="Nelson W."/>
            <person name="Hyten D."/>
            <person name="Song Q."/>
            <person name="Thelen J."/>
            <person name="Cheng J."/>
            <person name="Xu D."/>
            <person name="Hellsten U."/>
            <person name="May G."/>
            <person name="Yu Y."/>
            <person name="Sakurai T."/>
            <person name="Umezawa T."/>
            <person name="Bhattacharyya M."/>
            <person name="Sandhu D."/>
            <person name="Valliyodan B."/>
            <person name="Lindquist E."/>
            <person name="Peto M."/>
            <person name="Grant D."/>
            <person name="Shu S."/>
            <person name="Goodstein D."/>
            <person name="Barry K."/>
            <person name="Futrell-Griggs M."/>
            <person name="Abernathy B."/>
            <person name="Du J."/>
            <person name="Tian Z."/>
            <person name="Zhu L."/>
            <person name="Gill N."/>
            <person name="Joshi T."/>
            <person name="Libault M."/>
            <person name="Sethuraman A."/>
            <person name="Zhang X."/>
            <person name="Shinozaki K."/>
            <person name="Nguyen H."/>
            <person name="Wing R."/>
            <person name="Cregan P."/>
            <person name="Specht J."/>
            <person name="Grimwood J."/>
            <person name="Rokhsar D."/>
            <person name="Stacey G."/>
            <person name="Shoemaker R."/>
            <person name="Jackson S."/>
        </authorList>
    </citation>
    <scope>NUCLEOTIDE SEQUENCE</scope>
    <source>
        <tissue evidence="1">Callus</tissue>
    </source>
</reference>
<keyword evidence="3" id="KW-1185">Reference proteome</keyword>
<evidence type="ECO:0000313" key="1">
    <source>
        <dbReference type="EMBL" id="KRH35992.1"/>
    </source>
</evidence>
<accession>K7LLU7</accession>
<reference evidence="1 2" key="1">
    <citation type="journal article" date="2010" name="Nature">
        <title>Genome sequence of the palaeopolyploid soybean.</title>
        <authorList>
            <person name="Schmutz J."/>
            <person name="Cannon S.B."/>
            <person name="Schlueter J."/>
            <person name="Ma J."/>
            <person name="Mitros T."/>
            <person name="Nelson W."/>
            <person name="Hyten D.L."/>
            <person name="Song Q."/>
            <person name="Thelen J.J."/>
            <person name="Cheng J."/>
            <person name="Xu D."/>
            <person name="Hellsten U."/>
            <person name="May G.D."/>
            <person name="Yu Y."/>
            <person name="Sakurai T."/>
            <person name="Umezawa T."/>
            <person name="Bhattacharyya M.K."/>
            <person name="Sandhu D."/>
            <person name="Valliyodan B."/>
            <person name="Lindquist E."/>
            <person name="Peto M."/>
            <person name="Grant D."/>
            <person name="Shu S."/>
            <person name="Goodstein D."/>
            <person name="Barry K."/>
            <person name="Futrell-Griggs M."/>
            <person name="Abernathy B."/>
            <person name="Du J."/>
            <person name="Tian Z."/>
            <person name="Zhu L."/>
            <person name="Gill N."/>
            <person name="Joshi T."/>
            <person name="Libault M."/>
            <person name="Sethuraman A."/>
            <person name="Zhang X.-C."/>
            <person name="Shinozaki K."/>
            <person name="Nguyen H.T."/>
            <person name="Wing R.A."/>
            <person name="Cregan P."/>
            <person name="Specht J."/>
            <person name="Grimwood J."/>
            <person name="Rokhsar D."/>
            <person name="Stacey G."/>
            <person name="Shoemaker R.C."/>
            <person name="Jackson S.A."/>
        </authorList>
    </citation>
    <scope>NUCLEOTIDE SEQUENCE</scope>
    <source>
        <strain evidence="2">cv. Williams 82</strain>
        <tissue evidence="1">Callus</tissue>
    </source>
</reference>
<dbReference type="PaxDb" id="3847-GLYMA10G42370.1"/>
<dbReference type="EMBL" id="CM000843">
    <property type="protein sequence ID" value="KRH35992.1"/>
    <property type="molecule type" value="Genomic_DNA"/>
</dbReference>
<dbReference type="EnsemblPlants" id="KRH35992">
    <property type="protein sequence ID" value="KRH35992"/>
    <property type="gene ID" value="GLYMA_10G277000"/>
</dbReference>
<name>K7LLU7_SOYBN</name>
<dbReference type="AlphaFoldDB" id="K7LLU7"/>
<proteinExistence type="predicted"/>